<proteinExistence type="predicted"/>
<dbReference type="PANTHER" id="PTHR31044">
    <property type="entry name" value="BETA-1,3 GLUCANASE"/>
    <property type="match status" value="1"/>
</dbReference>
<dbReference type="GO" id="GO:0098552">
    <property type="term" value="C:side of membrane"/>
    <property type="evidence" value="ECO:0007669"/>
    <property type="project" value="UniProtKB-KW"/>
</dbReference>
<sequence length="237" mass="25960">MRFCFGGDKPTLVGYSDSDMTRDIDSRKSTSGYLIKFARGSCDLVVQATKDKYLLFVDSQSAIHFGKNSTFHSRSKHIDVRYHWIRDAFDAKLLELTKIHTDDNGADKITKALIRGKFEVSCEICRSNAGYGELKSGLAFACSHGADCRAIQPGGSCFNPNTIQNHASYAFDSYYQTHAKNPAACNFGGTATIAVTNPSFGRCVYPPFSSTDGGVDTTITGLPMNSKTLQDQTNKED</sequence>
<accession>A0A445JD50</accession>
<dbReference type="InterPro" id="IPR012946">
    <property type="entry name" value="X8"/>
</dbReference>
<protein>
    <submittedName>
        <fullName evidence="5">Retrovirus-related Pol polyprotein from transposon TNT 1-94</fullName>
    </submittedName>
</protein>
<evidence type="ECO:0000259" key="4">
    <source>
        <dbReference type="SMART" id="SM00768"/>
    </source>
</evidence>
<dbReference type="CDD" id="cd09272">
    <property type="entry name" value="RNase_HI_RT_Ty1"/>
    <property type="match status" value="1"/>
</dbReference>
<dbReference type="EMBL" id="QZWG01000008">
    <property type="protein sequence ID" value="RZB96364.1"/>
    <property type="molecule type" value="Genomic_DNA"/>
</dbReference>
<keyword evidence="2" id="KW-0449">Lipoprotein</keyword>
<evidence type="ECO:0000256" key="2">
    <source>
        <dbReference type="ARBA" id="ARBA00022622"/>
    </source>
</evidence>
<gene>
    <name evidence="5" type="ORF">D0Y65_020235</name>
</gene>
<dbReference type="Proteomes" id="UP000289340">
    <property type="component" value="Chromosome 8"/>
</dbReference>
<reference evidence="5 6" key="1">
    <citation type="submission" date="2018-09" db="EMBL/GenBank/DDBJ databases">
        <title>A high-quality reference genome of wild soybean provides a powerful tool to mine soybean genomes.</title>
        <authorList>
            <person name="Xie M."/>
            <person name="Chung C.Y.L."/>
            <person name="Li M.-W."/>
            <person name="Wong F.-L."/>
            <person name="Chan T.-F."/>
            <person name="Lam H.-M."/>
        </authorList>
    </citation>
    <scope>NUCLEOTIDE SEQUENCE [LARGE SCALE GENOMIC DNA]</scope>
    <source>
        <strain evidence="6">cv. W05</strain>
        <tissue evidence="5">Hypocotyl of etiolated seedlings</tissue>
    </source>
</reference>
<evidence type="ECO:0000313" key="6">
    <source>
        <dbReference type="Proteomes" id="UP000289340"/>
    </source>
</evidence>
<comment type="caution">
    <text evidence="5">The sequence shown here is derived from an EMBL/GenBank/DDBJ whole genome shotgun (WGS) entry which is preliminary data.</text>
</comment>
<keyword evidence="2" id="KW-0325">Glycoprotein</keyword>
<dbReference type="GO" id="GO:0009506">
    <property type="term" value="C:plasmodesma"/>
    <property type="evidence" value="ECO:0007669"/>
    <property type="project" value="UniProtKB-ARBA"/>
</dbReference>
<keyword evidence="2" id="KW-0472">Membrane</keyword>
<comment type="subcellular location">
    <subcellularLocation>
        <location evidence="1">Cell membrane</location>
        <topology evidence="1">Lipid-anchor</topology>
        <topology evidence="1">GPI-anchor</topology>
    </subcellularLocation>
</comment>
<evidence type="ECO:0000256" key="1">
    <source>
        <dbReference type="ARBA" id="ARBA00004609"/>
    </source>
</evidence>
<organism evidence="5 6">
    <name type="scientific">Glycine soja</name>
    <name type="common">Wild soybean</name>
    <dbReference type="NCBI Taxonomy" id="3848"/>
    <lineage>
        <taxon>Eukaryota</taxon>
        <taxon>Viridiplantae</taxon>
        <taxon>Streptophyta</taxon>
        <taxon>Embryophyta</taxon>
        <taxon>Tracheophyta</taxon>
        <taxon>Spermatophyta</taxon>
        <taxon>Magnoliopsida</taxon>
        <taxon>eudicotyledons</taxon>
        <taxon>Gunneridae</taxon>
        <taxon>Pentapetalae</taxon>
        <taxon>rosids</taxon>
        <taxon>fabids</taxon>
        <taxon>Fabales</taxon>
        <taxon>Fabaceae</taxon>
        <taxon>Papilionoideae</taxon>
        <taxon>50 kb inversion clade</taxon>
        <taxon>NPAAA clade</taxon>
        <taxon>indigoferoid/millettioid clade</taxon>
        <taxon>Phaseoleae</taxon>
        <taxon>Glycine</taxon>
        <taxon>Glycine subgen. Soja</taxon>
    </lineage>
</organism>
<dbReference type="Pfam" id="PF07983">
    <property type="entry name" value="X8"/>
    <property type="match status" value="1"/>
</dbReference>
<dbReference type="PANTHER" id="PTHR31044:SF147">
    <property type="entry name" value="CARBOHYDRATE-BINDING X8 DOMAIN PROTEIN"/>
    <property type="match status" value="1"/>
</dbReference>
<name>A0A445JD50_GLYSO</name>
<feature type="domain" description="X8" evidence="4">
    <location>
        <begin position="120"/>
        <end position="205"/>
    </location>
</feature>
<keyword evidence="6" id="KW-1185">Reference proteome</keyword>
<keyword evidence="3" id="KW-0732">Signal</keyword>
<dbReference type="SMART" id="SM00768">
    <property type="entry name" value="X8"/>
    <property type="match status" value="1"/>
</dbReference>
<dbReference type="AlphaFoldDB" id="A0A445JD50"/>
<evidence type="ECO:0000313" key="5">
    <source>
        <dbReference type="EMBL" id="RZB96364.1"/>
    </source>
</evidence>
<evidence type="ECO:0000256" key="3">
    <source>
        <dbReference type="ARBA" id="ARBA00022729"/>
    </source>
</evidence>
<dbReference type="GO" id="GO:0005886">
    <property type="term" value="C:plasma membrane"/>
    <property type="evidence" value="ECO:0007669"/>
    <property type="project" value="UniProtKB-SubCell"/>
</dbReference>
<dbReference type="InterPro" id="IPR044788">
    <property type="entry name" value="X8_dom_prot"/>
</dbReference>
<keyword evidence="2" id="KW-0336">GPI-anchor</keyword>
<dbReference type="Gene3D" id="1.20.58.1040">
    <property type="match status" value="1"/>
</dbReference>